<dbReference type="OrthoDB" id="26525at2759"/>
<keyword evidence="2" id="KW-0677">Repeat</keyword>
<dbReference type="SUPFAM" id="SSF47473">
    <property type="entry name" value="EF-hand"/>
    <property type="match status" value="2"/>
</dbReference>
<feature type="domain" description="EF-hand" evidence="5">
    <location>
        <begin position="279"/>
        <end position="314"/>
    </location>
</feature>
<feature type="domain" description="EF-hand" evidence="5">
    <location>
        <begin position="208"/>
        <end position="243"/>
    </location>
</feature>
<dbReference type="Proteomes" id="UP001165122">
    <property type="component" value="Unassembled WGS sequence"/>
</dbReference>
<evidence type="ECO:0000256" key="4">
    <source>
        <dbReference type="SAM" id="MobiDB-lite"/>
    </source>
</evidence>
<feature type="region of interest" description="Disordered" evidence="4">
    <location>
        <begin position="1"/>
        <end position="20"/>
    </location>
</feature>
<feature type="region of interest" description="Disordered" evidence="4">
    <location>
        <begin position="797"/>
        <end position="905"/>
    </location>
</feature>
<keyword evidence="3" id="KW-0106">Calcium</keyword>
<proteinExistence type="predicted"/>
<evidence type="ECO:0000256" key="1">
    <source>
        <dbReference type="ARBA" id="ARBA00022723"/>
    </source>
</evidence>
<dbReference type="SMART" id="SM00054">
    <property type="entry name" value="EFh"/>
    <property type="match status" value="9"/>
</dbReference>
<feature type="compositionally biased region" description="Gly residues" evidence="4">
    <location>
        <begin position="804"/>
        <end position="837"/>
    </location>
</feature>
<evidence type="ECO:0000256" key="3">
    <source>
        <dbReference type="ARBA" id="ARBA00022837"/>
    </source>
</evidence>
<dbReference type="AlphaFoldDB" id="A0A9W7F0F7"/>
<feature type="compositionally biased region" description="Polar residues" evidence="4">
    <location>
        <begin position="855"/>
        <end position="870"/>
    </location>
</feature>
<dbReference type="Pfam" id="PF13202">
    <property type="entry name" value="EF-hand_5"/>
    <property type="match status" value="3"/>
</dbReference>
<reference evidence="7" key="1">
    <citation type="journal article" date="2023" name="Commun. Biol.">
        <title>Genome analysis of Parmales, the sister group of diatoms, reveals the evolutionary specialization of diatoms from phago-mixotrophs to photoautotrophs.</title>
        <authorList>
            <person name="Ban H."/>
            <person name="Sato S."/>
            <person name="Yoshikawa S."/>
            <person name="Yamada K."/>
            <person name="Nakamura Y."/>
            <person name="Ichinomiya M."/>
            <person name="Sato N."/>
            <person name="Blanc-Mathieu R."/>
            <person name="Endo H."/>
            <person name="Kuwata A."/>
            <person name="Ogata H."/>
        </authorList>
    </citation>
    <scope>NUCLEOTIDE SEQUENCE [LARGE SCALE GENOMIC DNA]</scope>
    <source>
        <strain evidence="7">NIES 3700</strain>
    </source>
</reference>
<dbReference type="InterPro" id="IPR018247">
    <property type="entry name" value="EF_Hand_1_Ca_BS"/>
</dbReference>
<feature type="compositionally biased region" description="Polar residues" evidence="4">
    <location>
        <begin position="889"/>
        <end position="900"/>
    </location>
</feature>
<evidence type="ECO:0000256" key="2">
    <source>
        <dbReference type="ARBA" id="ARBA00022737"/>
    </source>
</evidence>
<dbReference type="InterPro" id="IPR011992">
    <property type="entry name" value="EF-hand-dom_pair"/>
</dbReference>
<protein>
    <recommendedName>
        <fullName evidence="5">EF-hand domain-containing protein</fullName>
    </recommendedName>
</protein>
<evidence type="ECO:0000313" key="6">
    <source>
        <dbReference type="EMBL" id="GMH99109.1"/>
    </source>
</evidence>
<feature type="compositionally biased region" description="Acidic residues" evidence="4">
    <location>
        <begin position="11"/>
        <end position="20"/>
    </location>
</feature>
<evidence type="ECO:0000313" key="7">
    <source>
        <dbReference type="Proteomes" id="UP001165122"/>
    </source>
</evidence>
<dbReference type="PROSITE" id="PS00018">
    <property type="entry name" value="EF_HAND_1"/>
    <property type="match status" value="6"/>
</dbReference>
<dbReference type="EMBL" id="BRXW01000004">
    <property type="protein sequence ID" value="GMH99109.1"/>
    <property type="molecule type" value="Genomic_DNA"/>
</dbReference>
<dbReference type="InterPro" id="IPR002048">
    <property type="entry name" value="EF_hand_dom"/>
</dbReference>
<keyword evidence="1" id="KW-0479">Metal-binding</keyword>
<dbReference type="Gene3D" id="1.10.238.10">
    <property type="entry name" value="EF-hand"/>
    <property type="match status" value="4"/>
</dbReference>
<gene>
    <name evidence="6" type="ORF">TrLO_g6876</name>
</gene>
<dbReference type="PANTHER" id="PTHR34524">
    <property type="entry name" value="CALCYPHOSIN"/>
    <property type="match status" value="1"/>
</dbReference>
<sequence length="941" mass="104402">MSHSNSAASPDDNDEFTLDISDEEIVQVLAAMAMQKPDYLPQADIPSSPSSRPPSASSAPIELNALVSSITSYSSPDNDPTDVFERIKEILIWCMGWWEEREKQEEDAKRQRFKVKPEDLKRVVEFIDQDGSGTISIQEFQEVFSMVKRASAQKATGADALLCLKKVLSWASQNKKQIDDVLRIFDSSDSGYVTHRNIANAMAVFGVTNPEQVKEAVDALDANKMGKLDTIQLGNLLRKAEGEINLEKIESRRKKVWDDRFREAEKLALEEEKKQEESFSKDELIAVIKFMDPNNDDSIDLEEFIHAFRRARRSKASENVQAEGKELMLELEQFLIDESFTLIKWFNLMDASFRRQHFDDSDSEDEEDAQWYPGGIKPPKVNVHAEEPTGSISALELRKGLTHLGAGFDETEIGLIMRFMDPNSDGELSYPEVKDAFRKLHEKTEAEMLEEKVGGILMRIEDFMKEKGMRILNVFQEMDEDGSGAVTGDELILGLLRLKEPSGKLKALIKRKNEADAEAAALAIEQEKKDEETKASLKKMEDAGVSLVLDHLEQFMKAKGLTVTTLCQSIDSEGTCDVDAEELVAAVEKMMQPSGASRAALKRTREREAARMAASEAKRSKARELMEKMQDMEDSGALNCLTMIEAFMRKSCMRIIDIFSKMDASGDGLVSAEELRAGLKKCGLKMKRKDVVLFVRYVDLDGGGEVGMEELEGAIRELRRFNWEKQTFQKLISTSGAPLPLRCPSLLNLFRPSKNVEGSYMITGDNLCSTLMRMRGDGDDWLWEEWVPPVVQNVEVFSDSRGGSRTGSRGGSRTGSRGGSRPGSRVGGRPGSRGSGLGSRPQSPGLGLGGLEIGSSLTQPSGLSQPSILTEGSLSPGGGLGGLPQSSSTPTLPQITTSKWNPDEWEDGTRIKLKKELRSKVKAKAFKALHIGVPVTYGYNR</sequence>
<keyword evidence="7" id="KW-1185">Reference proteome</keyword>
<dbReference type="CDD" id="cd00051">
    <property type="entry name" value="EFh"/>
    <property type="match status" value="1"/>
</dbReference>
<feature type="domain" description="EF-hand" evidence="5">
    <location>
        <begin position="650"/>
        <end position="685"/>
    </location>
</feature>
<feature type="domain" description="EF-hand" evidence="5">
    <location>
        <begin position="408"/>
        <end position="443"/>
    </location>
</feature>
<dbReference type="PROSITE" id="PS50222">
    <property type="entry name" value="EF_HAND_2"/>
    <property type="match status" value="6"/>
</dbReference>
<feature type="domain" description="EF-hand" evidence="5">
    <location>
        <begin position="115"/>
        <end position="150"/>
    </location>
</feature>
<name>A0A9W7F0F7_9STRA</name>
<dbReference type="InterPro" id="IPR051581">
    <property type="entry name" value="Ca-bind"/>
</dbReference>
<feature type="domain" description="EF-hand" evidence="5">
    <location>
        <begin position="466"/>
        <end position="501"/>
    </location>
</feature>
<evidence type="ECO:0000259" key="5">
    <source>
        <dbReference type="PROSITE" id="PS50222"/>
    </source>
</evidence>
<comment type="caution">
    <text evidence="6">The sequence shown here is derived from an EMBL/GenBank/DDBJ whole genome shotgun (WGS) entry which is preliminary data.</text>
</comment>
<accession>A0A9W7F0F7</accession>
<organism evidence="6 7">
    <name type="scientific">Triparma laevis f. longispina</name>
    <dbReference type="NCBI Taxonomy" id="1714387"/>
    <lineage>
        <taxon>Eukaryota</taxon>
        <taxon>Sar</taxon>
        <taxon>Stramenopiles</taxon>
        <taxon>Ochrophyta</taxon>
        <taxon>Bolidophyceae</taxon>
        <taxon>Parmales</taxon>
        <taxon>Triparmaceae</taxon>
        <taxon>Triparma</taxon>
    </lineage>
</organism>
<feature type="region of interest" description="Disordered" evidence="4">
    <location>
        <begin position="359"/>
        <end position="380"/>
    </location>
</feature>
<dbReference type="GO" id="GO:0005509">
    <property type="term" value="F:calcium ion binding"/>
    <property type="evidence" value="ECO:0007669"/>
    <property type="project" value="InterPro"/>
</dbReference>
<dbReference type="PANTHER" id="PTHR34524:SF6">
    <property type="entry name" value="CALCYPHOSINE LIKE"/>
    <property type="match status" value="1"/>
</dbReference>